<protein>
    <submittedName>
        <fullName evidence="2">Uncharacterized protein</fullName>
    </submittedName>
</protein>
<dbReference type="Proteomes" id="UP000786875">
    <property type="component" value="Unassembled WGS sequence"/>
</dbReference>
<proteinExistence type="predicted"/>
<sequence>MSDRAEKVKRLQEYYQRSDERFKRWQDAGFRHNATPPHEPIPDDLIDLRCEAKTRAGTPCKRKDIYRNGRCKYHGGASSGAKTAEGKARQLEGYRHWQEEQRKRTDETAQETAQNESRKLRKVALLHEPLTNPNQEP</sequence>
<keyword evidence="3" id="KW-1185">Reference proteome</keyword>
<dbReference type="RefSeq" id="WP_214213675.1">
    <property type="nucleotide sequence ID" value="NZ_JABBFO010000006.1"/>
</dbReference>
<feature type="compositionally biased region" description="Basic and acidic residues" evidence="1">
    <location>
        <begin position="84"/>
        <end position="107"/>
    </location>
</feature>
<gene>
    <name evidence="2" type="ORF">HGT73_08620</name>
</gene>
<accession>A0ABS5T511</accession>
<reference evidence="2 3" key="1">
    <citation type="submission" date="2020-04" db="EMBL/GenBank/DDBJ databases">
        <title>Genome sequencing of Rosenbergiella species.</title>
        <authorList>
            <person name="Alvarez-Perez S."/>
            <person name="Lievens B."/>
        </authorList>
    </citation>
    <scope>NUCLEOTIDE SEQUENCE [LARGE SCALE GENOMIC DNA]</scope>
    <source>
        <strain evidence="2 3">CdVSA20.1</strain>
    </source>
</reference>
<evidence type="ECO:0000313" key="3">
    <source>
        <dbReference type="Proteomes" id="UP000786875"/>
    </source>
</evidence>
<dbReference type="InterPro" id="IPR047675">
    <property type="entry name" value="Putative_zinc-bd"/>
</dbReference>
<evidence type="ECO:0000256" key="1">
    <source>
        <dbReference type="SAM" id="MobiDB-lite"/>
    </source>
</evidence>
<name>A0ABS5T511_9GAMM</name>
<dbReference type="EMBL" id="JABBFO010000006">
    <property type="protein sequence ID" value="MBT0727449.1"/>
    <property type="molecule type" value="Genomic_DNA"/>
</dbReference>
<organism evidence="2 3">
    <name type="scientific">Rosenbergiella australiborealis</name>
    <dbReference type="NCBI Taxonomy" id="1544696"/>
    <lineage>
        <taxon>Bacteria</taxon>
        <taxon>Pseudomonadati</taxon>
        <taxon>Pseudomonadota</taxon>
        <taxon>Gammaproteobacteria</taxon>
        <taxon>Enterobacterales</taxon>
        <taxon>Erwiniaceae</taxon>
        <taxon>Rosenbergiella</taxon>
    </lineage>
</organism>
<feature type="region of interest" description="Disordered" evidence="1">
    <location>
        <begin position="72"/>
        <end position="137"/>
    </location>
</feature>
<evidence type="ECO:0000313" key="2">
    <source>
        <dbReference type="EMBL" id="MBT0727449.1"/>
    </source>
</evidence>
<comment type="caution">
    <text evidence="2">The sequence shown here is derived from an EMBL/GenBank/DDBJ whole genome shotgun (WGS) entry which is preliminary data.</text>
</comment>
<dbReference type="NCBIfam" id="NF041373">
    <property type="entry name" value="HGG_STG"/>
    <property type="match status" value="1"/>
</dbReference>